<comment type="caution">
    <text evidence="26">The sequence shown here is derived from an EMBL/GenBank/DDBJ whole genome shotgun (WGS) entry which is preliminary data.</text>
</comment>
<feature type="domain" description="Histidine kinase" evidence="24">
    <location>
        <begin position="208"/>
        <end position="409"/>
    </location>
</feature>
<evidence type="ECO:0000256" key="1">
    <source>
        <dbReference type="ARBA" id="ARBA00000085"/>
    </source>
</evidence>
<keyword evidence="20" id="KW-0464">Manganese</keyword>
<dbReference type="Pfam" id="PF02518">
    <property type="entry name" value="HATPase_c"/>
    <property type="match status" value="1"/>
</dbReference>
<evidence type="ECO:0000256" key="20">
    <source>
        <dbReference type="ARBA" id="ARBA00023211"/>
    </source>
</evidence>
<evidence type="ECO:0000256" key="9">
    <source>
        <dbReference type="ARBA" id="ARBA00022692"/>
    </source>
</evidence>
<evidence type="ECO:0000256" key="11">
    <source>
        <dbReference type="ARBA" id="ARBA00022777"/>
    </source>
</evidence>
<keyword evidence="15" id="KW-0904">Protein phosphatase</keyword>
<dbReference type="EC" id="2.7.13.3" evidence="5"/>
<evidence type="ECO:0000256" key="16">
    <source>
        <dbReference type="ARBA" id="ARBA00022989"/>
    </source>
</evidence>
<dbReference type="PANTHER" id="PTHR44936">
    <property type="entry name" value="SENSOR PROTEIN CREC"/>
    <property type="match status" value="1"/>
</dbReference>
<accession>A0ABP9F035</accession>
<evidence type="ECO:0000256" key="8">
    <source>
        <dbReference type="ARBA" id="ARBA00022679"/>
    </source>
</evidence>
<evidence type="ECO:0000256" key="5">
    <source>
        <dbReference type="ARBA" id="ARBA00012438"/>
    </source>
</evidence>
<keyword evidence="11" id="KW-0418">Kinase</keyword>
<evidence type="ECO:0000259" key="25">
    <source>
        <dbReference type="PROSITE" id="PS50885"/>
    </source>
</evidence>
<feature type="transmembrane region" description="Helical" evidence="23">
    <location>
        <begin position="126"/>
        <end position="147"/>
    </location>
</feature>
<evidence type="ECO:0000256" key="21">
    <source>
        <dbReference type="ARBA" id="ARBA00040454"/>
    </source>
</evidence>
<evidence type="ECO:0000313" key="27">
    <source>
        <dbReference type="Proteomes" id="UP001500457"/>
    </source>
</evidence>
<dbReference type="EMBL" id="BAABHQ010000019">
    <property type="protein sequence ID" value="GAA4890554.1"/>
    <property type="molecule type" value="Genomic_DNA"/>
</dbReference>
<evidence type="ECO:0000256" key="23">
    <source>
        <dbReference type="SAM" id="Phobius"/>
    </source>
</evidence>
<evidence type="ECO:0000256" key="7">
    <source>
        <dbReference type="ARBA" id="ARBA00022553"/>
    </source>
</evidence>
<dbReference type="InterPro" id="IPR003660">
    <property type="entry name" value="HAMP_dom"/>
</dbReference>
<dbReference type="Proteomes" id="UP001500457">
    <property type="component" value="Unassembled WGS sequence"/>
</dbReference>
<keyword evidence="6" id="KW-1003">Cell membrane</keyword>
<comment type="cofactor">
    <cofactor evidence="3">
        <name>Mg(2+)</name>
        <dbReference type="ChEBI" id="CHEBI:18420"/>
    </cofactor>
</comment>
<keyword evidence="7" id="KW-0597">Phosphoprotein</keyword>
<proteinExistence type="predicted"/>
<evidence type="ECO:0000256" key="19">
    <source>
        <dbReference type="ARBA" id="ARBA00023026"/>
    </source>
</evidence>
<dbReference type="InterPro" id="IPR036097">
    <property type="entry name" value="HisK_dim/P_sf"/>
</dbReference>
<evidence type="ECO:0000259" key="24">
    <source>
        <dbReference type="PROSITE" id="PS50109"/>
    </source>
</evidence>
<keyword evidence="9 23" id="KW-0812">Transmembrane</keyword>
<evidence type="ECO:0000256" key="18">
    <source>
        <dbReference type="ARBA" id="ARBA00023016"/>
    </source>
</evidence>
<dbReference type="PRINTS" id="PR00344">
    <property type="entry name" value="BCTRLSENSOR"/>
</dbReference>
<dbReference type="CDD" id="cd00082">
    <property type="entry name" value="HisKA"/>
    <property type="match status" value="1"/>
</dbReference>
<dbReference type="PROSITE" id="PS50885">
    <property type="entry name" value="HAMP"/>
    <property type="match status" value="1"/>
</dbReference>
<dbReference type="Gene3D" id="3.30.565.10">
    <property type="entry name" value="Histidine kinase-like ATPase, C-terminal domain"/>
    <property type="match status" value="1"/>
</dbReference>
<dbReference type="InterPro" id="IPR003594">
    <property type="entry name" value="HATPase_dom"/>
</dbReference>
<keyword evidence="14" id="KW-0460">Magnesium</keyword>
<keyword evidence="23" id="KW-0472">Membrane</keyword>
<keyword evidence="10" id="KW-0547">Nucleotide-binding</keyword>
<comment type="subcellular location">
    <subcellularLocation>
        <location evidence="4">Cell membrane</location>
        <topology evidence="4">Multi-pass membrane protein</topology>
    </subcellularLocation>
</comment>
<sequence length="426" mass="44758">MRRRILVSTLIVVTITVAVLGGPLALTTWRLVEDFTRADINSRLRQVVATLDSQVSGERPVDLSAVGIAVPPGGSLVVRTPRGTSTLGELAPGPTVSETLPFGLSGSAVLSEPITEMRARQLQATALVLAAVLLSVAVGAVVATLTARRLADPLQQVAGRAARLGAGDFRPAPHRHGIPELDRVSDVLDSSAAALAELLQRERELVGDVSHQLRSRLTALQLRLDELAAHPDDQVSAEGAAALEQAERLAEVLDELLASAREARAAGAAPLEVAGELEAVADEWRDPLRAESRAIRVRTPEGLVARATSGRLREALGVLVDNALRHGRGTITLSARLSDNDTIVVEVADHGEGVPPELAPHVFDRGVSGAASTGFGLALARALVEADGGRLELARTRPATFAVFLPVPRTDRTVAAPRPLPTTGPR</sequence>
<keyword evidence="17" id="KW-0902">Two-component regulatory system</keyword>
<organism evidence="26 27">
    <name type="scientific">Actinomycetospora straminea</name>
    <dbReference type="NCBI Taxonomy" id="663607"/>
    <lineage>
        <taxon>Bacteria</taxon>
        <taxon>Bacillati</taxon>
        <taxon>Actinomycetota</taxon>
        <taxon>Actinomycetes</taxon>
        <taxon>Pseudonocardiales</taxon>
        <taxon>Pseudonocardiaceae</taxon>
        <taxon>Actinomycetospora</taxon>
    </lineage>
</organism>
<keyword evidence="12" id="KW-0378">Hydrolase</keyword>
<dbReference type="Pfam" id="PF18092">
    <property type="entry name" value="DraK_HK_N"/>
    <property type="match status" value="1"/>
</dbReference>
<evidence type="ECO:0000256" key="14">
    <source>
        <dbReference type="ARBA" id="ARBA00022842"/>
    </source>
</evidence>
<feature type="domain" description="HAMP" evidence="25">
    <location>
        <begin position="148"/>
        <end position="200"/>
    </location>
</feature>
<dbReference type="InterPro" id="IPR004358">
    <property type="entry name" value="Sig_transdc_His_kin-like_C"/>
</dbReference>
<dbReference type="SUPFAM" id="SSF47384">
    <property type="entry name" value="Homodimeric domain of signal transducing histidine kinase"/>
    <property type="match status" value="1"/>
</dbReference>
<keyword evidence="8" id="KW-0808">Transferase</keyword>
<evidence type="ECO:0000256" key="2">
    <source>
        <dbReference type="ARBA" id="ARBA00001936"/>
    </source>
</evidence>
<evidence type="ECO:0000256" key="17">
    <source>
        <dbReference type="ARBA" id="ARBA00023012"/>
    </source>
</evidence>
<evidence type="ECO:0000256" key="3">
    <source>
        <dbReference type="ARBA" id="ARBA00001946"/>
    </source>
</evidence>
<dbReference type="InterPro" id="IPR050980">
    <property type="entry name" value="2C_sensor_his_kinase"/>
</dbReference>
<dbReference type="InterPro" id="IPR036890">
    <property type="entry name" value="HATPase_C_sf"/>
</dbReference>
<evidence type="ECO:0000256" key="4">
    <source>
        <dbReference type="ARBA" id="ARBA00004651"/>
    </source>
</evidence>
<evidence type="ECO:0000256" key="22">
    <source>
        <dbReference type="ARBA" id="ARBA00041776"/>
    </source>
</evidence>
<dbReference type="PANTHER" id="PTHR44936:SF9">
    <property type="entry name" value="SENSOR PROTEIN CREC"/>
    <property type="match status" value="1"/>
</dbReference>
<evidence type="ECO:0000256" key="13">
    <source>
        <dbReference type="ARBA" id="ARBA00022840"/>
    </source>
</evidence>
<evidence type="ECO:0000256" key="6">
    <source>
        <dbReference type="ARBA" id="ARBA00022475"/>
    </source>
</evidence>
<dbReference type="PROSITE" id="PS50109">
    <property type="entry name" value="HIS_KIN"/>
    <property type="match status" value="1"/>
</dbReference>
<keyword evidence="13 26" id="KW-0067">ATP-binding</keyword>
<dbReference type="SMART" id="SM00387">
    <property type="entry name" value="HATPase_c"/>
    <property type="match status" value="1"/>
</dbReference>
<dbReference type="SUPFAM" id="SSF55874">
    <property type="entry name" value="ATPase domain of HSP90 chaperone/DNA topoisomerase II/histidine kinase"/>
    <property type="match status" value="1"/>
</dbReference>
<dbReference type="InterPro" id="IPR005467">
    <property type="entry name" value="His_kinase_dom"/>
</dbReference>
<comment type="catalytic activity">
    <reaction evidence="1">
        <text>ATP + protein L-histidine = ADP + protein N-phospho-L-histidine.</text>
        <dbReference type="EC" id="2.7.13.3"/>
    </reaction>
</comment>
<dbReference type="InterPro" id="IPR003661">
    <property type="entry name" value="HisK_dim/P_dom"/>
</dbReference>
<keyword evidence="16 23" id="KW-1133">Transmembrane helix</keyword>
<gene>
    <name evidence="26" type="ORF">GCM10023203_50040</name>
</gene>
<evidence type="ECO:0000256" key="12">
    <source>
        <dbReference type="ARBA" id="ARBA00022801"/>
    </source>
</evidence>
<reference evidence="27" key="1">
    <citation type="journal article" date="2019" name="Int. J. Syst. Evol. Microbiol.">
        <title>The Global Catalogue of Microorganisms (GCM) 10K type strain sequencing project: providing services to taxonomists for standard genome sequencing and annotation.</title>
        <authorList>
            <consortium name="The Broad Institute Genomics Platform"/>
            <consortium name="The Broad Institute Genome Sequencing Center for Infectious Disease"/>
            <person name="Wu L."/>
            <person name="Ma J."/>
        </authorList>
    </citation>
    <scope>NUCLEOTIDE SEQUENCE [LARGE SCALE GENOMIC DNA]</scope>
    <source>
        <strain evidence="27">JCM 17983</strain>
    </source>
</reference>
<comment type="cofactor">
    <cofactor evidence="2">
        <name>Mn(2+)</name>
        <dbReference type="ChEBI" id="CHEBI:29035"/>
    </cofactor>
</comment>
<dbReference type="GO" id="GO:0005524">
    <property type="term" value="F:ATP binding"/>
    <property type="evidence" value="ECO:0007669"/>
    <property type="project" value="UniProtKB-KW"/>
</dbReference>
<keyword evidence="19" id="KW-0843">Virulence</keyword>
<dbReference type="RefSeq" id="WP_274234116.1">
    <property type="nucleotide sequence ID" value="NZ_BAABHQ010000019.1"/>
</dbReference>
<evidence type="ECO:0000256" key="15">
    <source>
        <dbReference type="ARBA" id="ARBA00022912"/>
    </source>
</evidence>
<protein>
    <recommendedName>
        <fullName evidence="21">Signal transduction histidine-protein kinase/phosphatase MprB</fullName>
        <ecNumber evidence="5">2.7.13.3</ecNumber>
    </recommendedName>
    <alternativeName>
        <fullName evidence="22">Mycobacterial persistence regulator B</fullName>
    </alternativeName>
</protein>
<evidence type="ECO:0000256" key="10">
    <source>
        <dbReference type="ARBA" id="ARBA00022741"/>
    </source>
</evidence>
<keyword evidence="27" id="KW-1185">Reference proteome</keyword>
<keyword evidence="18" id="KW-0346">Stress response</keyword>
<name>A0ABP9F035_9PSEU</name>
<dbReference type="InterPro" id="IPR040868">
    <property type="entry name" value="DraK_HK_N"/>
</dbReference>
<evidence type="ECO:0000313" key="26">
    <source>
        <dbReference type="EMBL" id="GAA4890554.1"/>
    </source>
</evidence>
<dbReference type="Gene3D" id="1.10.287.130">
    <property type="match status" value="1"/>
</dbReference>